<organism evidence="1">
    <name type="scientific">Podoviridae sp. ctlpi2</name>
    <dbReference type="NCBI Taxonomy" id="2826574"/>
    <lineage>
        <taxon>Viruses</taxon>
        <taxon>Duplodnaviria</taxon>
        <taxon>Heunggongvirae</taxon>
        <taxon>Uroviricota</taxon>
        <taxon>Caudoviricetes</taxon>
    </lineage>
</organism>
<name>A0A8S5MLP1_9CAUD</name>
<sequence>MDVMKEIDTAWRNYTYRTGRDPTYVVLSPVAYELLRGGSYPLAIRDMELSNEERIETVFGMEIVIDDDAFYTPQRISFARRPSKN</sequence>
<accession>A0A8S5MLP1</accession>
<dbReference type="EMBL" id="BK014928">
    <property type="protein sequence ID" value="DAD83124.1"/>
    <property type="molecule type" value="Genomic_DNA"/>
</dbReference>
<proteinExistence type="predicted"/>
<evidence type="ECO:0000313" key="1">
    <source>
        <dbReference type="EMBL" id="DAD83124.1"/>
    </source>
</evidence>
<protein>
    <submittedName>
        <fullName evidence="1">Uncharacterized protein</fullName>
    </submittedName>
</protein>
<reference evidence="1" key="1">
    <citation type="journal article" date="2021" name="Proc. Natl. Acad. Sci. U.S.A.">
        <title>A Catalog of Tens of Thousands of Viruses from Human Metagenomes Reveals Hidden Associations with Chronic Diseases.</title>
        <authorList>
            <person name="Tisza M.J."/>
            <person name="Buck C.B."/>
        </authorList>
    </citation>
    <scope>NUCLEOTIDE SEQUENCE</scope>
    <source>
        <strain evidence="1">Ctlpi2</strain>
    </source>
</reference>